<dbReference type="GO" id="GO:0050313">
    <property type="term" value="F:sulfur dioxygenase activity"/>
    <property type="evidence" value="ECO:0007669"/>
    <property type="project" value="InterPro"/>
</dbReference>
<dbReference type="InterPro" id="IPR051682">
    <property type="entry name" value="Mito_Persulfide_Diox"/>
</dbReference>
<dbReference type="SMART" id="SM00450">
    <property type="entry name" value="RHOD"/>
    <property type="match status" value="1"/>
</dbReference>
<evidence type="ECO:0000256" key="1">
    <source>
        <dbReference type="ARBA" id="ARBA00022723"/>
    </source>
</evidence>
<keyword evidence="3" id="KW-0378">Hydrolase</keyword>
<evidence type="ECO:0000313" key="4">
    <source>
        <dbReference type="Proteomes" id="UP000663586"/>
    </source>
</evidence>
<evidence type="ECO:0000313" key="3">
    <source>
        <dbReference type="EMBL" id="QSG02190.1"/>
    </source>
</evidence>
<dbReference type="InterPro" id="IPR001279">
    <property type="entry name" value="Metallo-B-lactamas"/>
</dbReference>
<dbReference type="KEGG" id="hara:AArcS_0968"/>
<dbReference type="Pfam" id="PF00581">
    <property type="entry name" value="Rhodanese"/>
    <property type="match status" value="1"/>
</dbReference>
<dbReference type="GO" id="GO:0070813">
    <property type="term" value="P:hydrogen sulfide metabolic process"/>
    <property type="evidence" value="ECO:0007669"/>
    <property type="project" value="TreeGrafter"/>
</dbReference>
<dbReference type="CDD" id="cd00158">
    <property type="entry name" value="RHOD"/>
    <property type="match status" value="1"/>
</dbReference>
<dbReference type="Pfam" id="PF00753">
    <property type="entry name" value="Lactamase_B"/>
    <property type="match status" value="1"/>
</dbReference>
<dbReference type="GO" id="GO:0006749">
    <property type="term" value="P:glutathione metabolic process"/>
    <property type="evidence" value="ECO:0007669"/>
    <property type="project" value="InterPro"/>
</dbReference>
<dbReference type="EMBL" id="CP064786">
    <property type="protein sequence ID" value="QSG02190.1"/>
    <property type="molecule type" value="Genomic_DNA"/>
</dbReference>
<accession>A0A897MJB3</accession>
<dbReference type="Gene3D" id="3.60.15.10">
    <property type="entry name" value="Ribonuclease Z/Hydroxyacylglutathione hydrolase-like"/>
    <property type="match status" value="1"/>
</dbReference>
<dbReference type="RefSeq" id="WP_238479329.1">
    <property type="nucleotide sequence ID" value="NZ_CP064786.1"/>
</dbReference>
<dbReference type="SUPFAM" id="SSF52821">
    <property type="entry name" value="Rhodanese/Cell cycle control phosphatase"/>
    <property type="match status" value="1"/>
</dbReference>
<dbReference type="GO" id="GO:0016787">
    <property type="term" value="F:hydrolase activity"/>
    <property type="evidence" value="ECO:0007669"/>
    <property type="project" value="UniProtKB-KW"/>
</dbReference>
<dbReference type="PANTHER" id="PTHR43084:SF1">
    <property type="entry name" value="PERSULFIDE DIOXYGENASE ETHE1, MITOCHONDRIAL"/>
    <property type="match status" value="1"/>
</dbReference>
<dbReference type="InterPro" id="IPR036866">
    <property type="entry name" value="RibonucZ/Hydroxyglut_hydro"/>
</dbReference>
<dbReference type="CDD" id="cd07724">
    <property type="entry name" value="POD-like_MBL-fold"/>
    <property type="match status" value="1"/>
</dbReference>
<reference evidence="3" key="1">
    <citation type="submission" date="2020-11" db="EMBL/GenBank/DDBJ databases">
        <title>Carbohydrate-dependent, anaerobic sulfur respiration: A novel catabolism in halophilic archaea.</title>
        <authorList>
            <person name="Sorokin D.Y."/>
            <person name="Messina E."/>
            <person name="Smedile F."/>
            <person name="La Cono V."/>
            <person name="Hallsworth J.E."/>
            <person name="Yakimov M.M."/>
        </authorList>
    </citation>
    <scope>NUCLEOTIDE SEQUENCE</scope>
    <source>
        <strain evidence="3">AArc-S</strain>
    </source>
</reference>
<proteinExistence type="predicted"/>
<feature type="domain" description="Rhodanese" evidence="2">
    <location>
        <begin position="16"/>
        <end position="111"/>
    </location>
</feature>
<dbReference type="InterPro" id="IPR044528">
    <property type="entry name" value="POD-like_MBL-fold"/>
</dbReference>
<dbReference type="PANTHER" id="PTHR43084">
    <property type="entry name" value="PERSULFIDE DIOXYGENASE ETHE1"/>
    <property type="match status" value="1"/>
</dbReference>
<gene>
    <name evidence="3" type="ORF">AArcS_0968</name>
</gene>
<dbReference type="InterPro" id="IPR036873">
    <property type="entry name" value="Rhodanese-like_dom_sf"/>
</dbReference>
<name>A0A897MJB3_9EURY</name>
<dbReference type="Gene3D" id="3.40.250.10">
    <property type="entry name" value="Rhodanese-like domain"/>
    <property type="match status" value="1"/>
</dbReference>
<dbReference type="GO" id="GO:0046872">
    <property type="term" value="F:metal ion binding"/>
    <property type="evidence" value="ECO:0007669"/>
    <property type="project" value="UniProtKB-KW"/>
</dbReference>
<dbReference type="SMART" id="SM00849">
    <property type="entry name" value="Lactamase_B"/>
    <property type="match status" value="1"/>
</dbReference>
<dbReference type="SUPFAM" id="SSF56281">
    <property type="entry name" value="Metallo-hydrolase/oxidoreductase"/>
    <property type="match status" value="1"/>
</dbReference>
<dbReference type="GeneID" id="70684355"/>
<keyword evidence="4" id="KW-1185">Reference proteome</keyword>
<protein>
    <submittedName>
        <fullName evidence="3">Rhodanese Homology Domain fused to Zn-dependent hydrolase of beta-lactamase superfamily</fullName>
    </submittedName>
</protein>
<organism evidence="3 4">
    <name type="scientific">Natranaeroarchaeum sulfidigenes</name>
    <dbReference type="NCBI Taxonomy" id="2784880"/>
    <lineage>
        <taxon>Archaea</taxon>
        <taxon>Methanobacteriati</taxon>
        <taxon>Methanobacteriota</taxon>
        <taxon>Stenosarchaea group</taxon>
        <taxon>Halobacteria</taxon>
        <taxon>Halobacteriales</taxon>
        <taxon>Natronoarchaeaceae</taxon>
        <taxon>Natranaeroarchaeum</taxon>
    </lineage>
</organism>
<evidence type="ECO:0000259" key="2">
    <source>
        <dbReference type="PROSITE" id="PS50206"/>
    </source>
</evidence>
<keyword evidence="1" id="KW-0479">Metal-binding</keyword>
<dbReference type="Proteomes" id="UP000663586">
    <property type="component" value="Chromosome"/>
</dbReference>
<dbReference type="PROSITE" id="PS50206">
    <property type="entry name" value="RHODANESE_3"/>
    <property type="match status" value="1"/>
</dbReference>
<dbReference type="InterPro" id="IPR001763">
    <property type="entry name" value="Rhodanese-like_dom"/>
</dbReference>
<dbReference type="AlphaFoldDB" id="A0A897MJB3"/>
<sequence>MAASLTAEEFRDLQDRGESYALVDTRPAESFESWHIEGAINYTYKPHHEFDVEDFRAETGLEPADRILTICAKGKSSFDIVDELAAAGYDDVTVIEDGMRAWSRVYDVTTVPTESDGIELLQVQRRAKGCLGYVVCGTETRRAAVIDATRHVDEFVDAAESAGYEIAAVFDTHVHADHISGGRMLADQLNVPYYLGEDATDRGVAHEYTPMARNEVVTVGEVDVKALATPGHTSEMVSYLLDGEAVATGDTLFVDSVGRTELQFGDAEAAEGADQLYDSLHGTLLALPEDVTVLPGHFAVSDAGETGELTRGEPIVGSVGTIRTTVDLLGRPRDAFVEHVTERRPEKPPNYERIIGLNTGREDVEDETEAIELELGPNRCAAE</sequence>